<evidence type="ECO:0000256" key="1">
    <source>
        <dbReference type="SAM" id="MobiDB-lite"/>
    </source>
</evidence>
<gene>
    <name evidence="2" type="ORF">Tci_007473</name>
</gene>
<feature type="region of interest" description="Disordered" evidence="1">
    <location>
        <begin position="263"/>
        <end position="335"/>
    </location>
</feature>
<feature type="compositionally biased region" description="Basic and acidic residues" evidence="1">
    <location>
        <begin position="263"/>
        <end position="287"/>
    </location>
</feature>
<name>A0A699GKN8_TANCI</name>
<accession>A0A699GKN8</accession>
<evidence type="ECO:0000313" key="2">
    <source>
        <dbReference type="EMBL" id="GEU35495.1"/>
    </source>
</evidence>
<feature type="compositionally biased region" description="Basic and acidic residues" evidence="1">
    <location>
        <begin position="297"/>
        <end position="313"/>
    </location>
</feature>
<sequence>MFCDTLKLLVETPDHPFIEAVDLKFILRFLKIVAYQGIIDKTKINILQIFHAVINCVHVDYVKLLWRDFIHCVQQKKDVIQYPYFTKLIIADLMKKFPFISQRLEENYHSIKDDIPLESVYTTGNVTIRGMLIPAEFLTNDICATPEYKKMGRNLSSKAVARETSSPSKSLKVNIKQKKPCTTSISLPSYDRERDEIHEATQLSIIIHKTIIIAEAQENVAIVQEKNLEEDIEKMVDVEDEESYASAFVDSVFQDDEDAITRIEPESHKENPENVDDDVNKNKKDDEKDNDDDNDDNDNHDNHAIDKTIHKELTNNFSPIPSTTSKDQSMSKPTSNTRKILLGSVAEMSRRCGQLKEQMTNTFVTKDYFEGKMKEMFDNLNNIVPDLTVAKTNELIKEAVLRMVNDAVKQDKELFAGVVPELVSKEFDIRAPKIIKELFKFHMKHKAQAVVPEIWDVLKKKYEKSSTSASSGKGHDVHQDKR</sequence>
<comment type="caution">
    <text evidence="2">The sequence shown here is derived from an EMBL/GenBank/DDBJ whole genome shotgun (WGS) entry which is preliminary data.</text>
</comment>
<reference evidence="2" key="1">
    <citation type="journal article" date="2019" name="Sci. Rep.">
        <title>Draft genome of Tanacetum cinerariifolium, the natural source of mosquito coil.</title>
        <authorList>
            <person name="Yamashiro T."/>
            <person name="Shiraishi A."/>
            <person name="Satake H."/>
            <person name="Nakayama K."/>
        </authorList>
    </citation>
    <scope>NUCLEOTIDE SEQUENCE</scope>
</reference>
<dbReference type="EMBL" id="BKCJ010000697">
    <property type="protein sequence ID" value="GEU35495.1"/>
    <property type="molecule type" value="Genomic_DNA"/>
</dbReference>
<feature type="region of interest" description="Disordered" evidence="1">
    <location>
        <begin position="463"/>
        <end position="482"/>
    </location>
</feature>
<feature type="compositionally biased region" description="Polar residues" evidence="1">
    <location>
        <begin position="314"/>
        <end position="335"/>
    </location>
</feature>
<protein>
    <submittedName>
        <fullName evidence="2">Uncharacterized protein</fullName>
    </submittedName>
</protein>
<proteinExistence type="predicted"/>
<organism evidence="2">
    <name type="scientific">Tanacetum cinerariifolium</name>
    <name type="common">Dalmatian daisy</name>
    <name type="synonym">Chrysanthemum cinerariifolium</name>
    <dbReference type="NCBI Taxonomy" id="118510"/>
    <lineage>
        <taxon>Eukaryota</taxon>
        <taxon>Viridiplantae</taxon>
        <taxon>Streptophyta</taxon>
        <taxon>Embryophyta</taxon>
        <taxon>Tracheophyta</taxon>
        <taxon>Spermatophyta</taxon>
        <taxon>Magnoliopsida</taxon>
        <taxon>eudicotyledons</taxon>
        <taxon>Gunneridae</taxon>
        <taxon>Pentapetalae</taxon>
        <taxon>asterids</taxon>
        <taxon>campanulids</taxon>
        <taxon>Asterales</taxon>
        <taxon>Asteraceae</taxon>
        <taxon>Asteroideae</taxon>
        <taxon>Anthemideae</taxon>
        <taxon>Anthemidinae</taxon>
        <taxon>Tanacetum</taxon>
    </lineage>
</organism>
<feature type="compositionally biased region" description="Basic and acidic residues" evidence="1">
    <location>
        <begin position="473"/>
        <end position="482"/>
    </location>
</feature>
<dbReference type="AlphaFoldDB" id="A0A699GKN8"/>